<evidence type="ECO:0000256" key="2">
    <source>
        <dbReference type="ARBA" id="ARBA00022448"/>
    </source>
</evidence>
<evidence type="ECO:0000256" key="9">
    <source>
        <dbReference type="SAM" id="Phobius"/>
    </source>
</evidence>
<feature type="transmembrane region" description="Helical" evidence="9">
    <location>
        <begin position="35"/>
        <end position="54"/>
    </location>
</feature>
<evidence type="ECO:0000256" key="5">
    <source>
        <dbReference type="ARBA" id="ARBA00022692"/>
    </source>
</evidence>
<feature type="transmembrane region" description="Helical" evidence="9">
    <location>
        <begin position="410"/>
        <end position="427"/>
    </location>
</feature>
<keyword evidence="2" id="KW-0813">Transport</keyword>
<evidence type="ECO:0000256" key="3">
    <source>
        <dbReference type="ARBA" id="ARBA00022449"/>
    </source>
</evidence>
<comment type="caution">
    <text evidence="11">The sequence shown here is derived from an EMBL/GenBank/DDBJ whole genome shotgun (WGS) entry which is preliminary data.</text>
</comment>
<keyword evidence="12" id="KW-1185">Reference proteome</keyword>
<feature type="domain" description="Na+/H+ antiporter NhaC-like C-terminal" evidence="10">
    <location>
        <begin position="230"/>
        <end position="426"/>
    </location>
</feature>
<dbReference type="Proteomes" id="UP001165498">
    <property type="component" value="Unassembled WGS sequence"/>
</dbReference>
<feature type="transmembrane region" description="Helical" evidence="9">
    <location>
        <begin position="9"/>
        <end position="29"/>
    </location>
</feature>
<keyword evidence="5 9" id="KW-0812">Transmembrane</keyword>
<name>A0ABT1QU17_9GAMM</name>
<feature type="transmembrane region" description="Helical" evidence="9">
    <location>
        <begin position="233"/>
        <end position="264"/>
    </location>
</feature>
<accession>A0ABT1QU17</accession>
<feature type="transmembrane region" description="Helical" evidence="9">
    <location>
        <begin position="194"/>
        <end position="213"/>
    </location>
</feature>
<evidence type="ECO:0000313" key="11">
    <source>
        <dbReference type="EMBL" id="MCQ4165785.1"/>
    </source>
</evidence>
<evidence type="ECO:0000256" key="8">
    <source>
        <dbReference type="ARBA" id="ARBA00038435"/>
    </source>
</evidence>
<proteinExistence type="inferred from homology"/>
<dbReference type="Pfam" id="PF03553">
    <property type="entry name" value="Na_H_antiporter"/>
    <property type="match status" value="2"/>
</dbReference>
<dbReference type="PANTHER" id="PTHR33451:SF5">
    <property type="entry name" value="NA+_H+ ANTIPORTER"/>
    <property type="match status" value="1"/>
</dbReference>
<evidence type="ECO:0000256" key="6">
    <source>
        <dbReference type="ARBA" id="ARBA00022989"/>
    </source>
</evidence>
<feature type="transmembrane region" description="Helical" evidence="9">
    <location>
        <begin position="74"/>
        <end position="94"/>
    </location>
</feature>
<keyword evidence="7 9" id="KW-0472">Membrane</keyword>
<feature type="domain" description="Na+/H+ antiporter NhaC-like C-terminal" evidence="10">
    <location>
        <begin position="73"/>
        <end position="214"/>
    </location>
</feature>
<dbReference type="RefSeq" id="WP_255914975.1">
    <property type="nucleotide sequence ID" value="NZ_JANFQO010000012.1"/>
</dbReference>
<reference evidence="11" key="1">
    <citation type="submission" date="2022-07" db="EMBL/GenBank/DDBJ databases">
        <title>Tahibacter sp., a new gammaproteobacterium isolated from the silt sample collected at pig farm.</title>
        <authorList>
            <person name="Chen H."/>
        </authorList>
    </citation>
    <scope>NUCLEOTIDE SEQUENCE</scope>
    <source>
        <strain evidence="11">P2K</strain>
    </source>
</reference>
<dbReference type="InterPro" id="IPR052180">
    <property type="entry name" value="NhaC_Na-H+_Antiporter"/>
</dbReference>
<comment type="similarity">
    <text evidence="8">Belongs to the NhaC Na(+)/H(+) (TC 2.A.35) antiporter family.</text>
</comment>
<organism evidence="11 12">
    <name type="scientific">Tahibacter harae</name>
    <dbReference type="NCBI Taxonomy" id="2963937"/>
    <lineage>
        <taxon>Bacteria</taxon>
        <taxon>Pseudomonadati</taxon>
        <taxon>Pseudomonadota</taxon>
        <taxon>Gammaproteobacteria</taxon>
        <taxon>Lysobacterales</taxon>
        <taxon>Rhodanobacteraceae</taxon>
        <taxon>Tahibacter</taxon>
    </lineage>
</organism>
<gene>
    <name evidence="11" type="ORF">NM961_13775</name>
</gene>
<keyword evidence="6 9" id="KW-1133">Transmembrane helix</keyword>
<evidence type="ECO:0000256" key="1">
    <source>
        <dbReference type="ARBA" id="ARBA00004651"/>
    </source>
</evidence>
<feature type="transmembrane region" description="Helical" evidence="9">
    <location>
        <begin position="373"/>
        <end position="398"/>
    </location>
</feature>
<dbReference type="EMBL" id="JANFQO010000012">
    <property type="protein sequence ID" value="MCQ4165785.1"/>
    <property type="molecule type" value="Genomic_DNA"/>
</dbReference>
<comment type="subcellular location">
    <subcellularLocation>
        <location evidence="1">Cell membrane</location>
        <topology evidence="1">Multi-pass membrane protein</topology>
    </subcellularLocation>
</comment>
<evidence type="ECO:0000259" key="10">
    <source>
        <dbReference type="Pfam" id="PF03553"/>
    </source>
</evidence>
<evidence type="ECO:0000313" key="12">
    <source>
        <dbReference type="Proteomes" id="UP001165498"/>
    </source>
</evidence>
<dbReference type="InterPro" id="IPR018461">
    <property type="entry name" value="Na/H_Antiport_NhaC-like_C"/>
</dbReference>
<feature type="transmembrane region" description="Helical" evidence="9">
    <location>
        <begin position="100"/>
        <end position="126"/>
    </location>
</feature>
<feature type="transmembrane region" description="Helical" evidence="9">
    <location>
        <begin position="285"/>
        <end position="311"/>
    </location>
</feature>
<keyword evidence="3" id="KW-0050">Antiport</keyword>
<keyword evidence="4" id="KW-1003">Cell membrane</keyword>
<evidence type="ECO:0000256" key="4">
    <source>
        <dbReference type="ARBA" id="ARBA00022475"/>
    </source>
</evidence>
<evidence type="ECO:0000256" key="7">
    <source>
        <dbReference type="ARBA" id="ARBA00023136"/>
    </source>
</evidence>
<protein>
    <submittedName>
        <fullName evidence="11">Na+/H+ antiporter NhaC family protein</fullName>
    </submittedName>
</protein>
<sequence>MSSPVSARALLPLGLFLVLFLGTGLWFTWQGHADAFYQLRAPIAILPAIALALWLGRRARPLDTFLGGMGNSDVMLMCLIFLLAGAFAAVSKAIGGVDAVVWITLSLIPSWLALPGLFLVAGFVALAMGTSMGTIAAVAPIALGVAQAAGIEPALALGAVLSGATFGDNLSVISDTAIAASRLQGASLRDKFRANFWLALPAALACLVLLAVLGGNSAPPQVTPASPWLALPYLVVLVLALIGIDVLIVLSVGLLLAGAAGLVFKSGYGLATFSNDIYAGFEGMFEITLLSLLIGGLAALVRAQGGLAWIAARIARFAGGHAGRRSGEVSIAAVATVTDLFTANNTVALLISGSTAREIAEKHGVSPARAASLLDVFVCVTQSVLPYGAQILLAASIAKASPLQLVGQVHYGWLLALAALVSIVFGLPRGLVRAQPAPALAAQAG</sequence>
<dbReference type="PANTHER" id="PTHR33451">
    <property type="entry name" value="MALATE-2H(+)/NA(+)-LACTATE ANTIPORTER"/>
    <property type="match status" value="1"/>
</dbReference>